<feature type="domain" description="ApeA N-terminal" evidence="1">
    <location>
        <begin position="1"/>
        <end position="187"/>
    </location>
</feature>
<feature type="non-terminal residue" evidence="2">
    <location>
        <position position="1"/>
    </location>
</feature>
<name>X1KLM8_9ZZZZ</name>
<proteinExistence type="predicted"/>
<organism evidence="2">
    <name type="scientific">marine sediment metagenome</name>
    <dbReference type="NCBI Taxonomy" id="412755"/>
    <lineage>
        <taxon>unclassified sequences</taxon>
        <taxon>metagenomes</taxon>
        <taxon>ecological metagenomes</taxon>
    </lineage>
</organism>
<feature type="non-terminal residue" evidence="2">
    <location>
        <position position="245"/>
    </location>
</feature>
<dbReference type="AlphaFoldDB" id="X1KLM8"/>
<comment type="caution">
    <text evidence="2">The sequence shown here is derived from an EMBL/GenBank/DDBJ whole genome shotgun (WGS) entry which is preliminary data.</text>
</comment>
<dbReference type="Pfam" id="PF18862">
    <property type="entry name" value="ApeA_NTD1"/>
    <property type="match status" value="1"/>
</dbReference>
<evidence type="ECO:0000259" key="1">
    <source>
        <dbReference type="Pfam" id="PF18862"/>
    </source>
</evidence>
<protein>
    <recommendedName>
        <fullName evidence="1">ApeA N-terminal domain-containing protein</fullName>
    </recommendedName>
</protein>
<reference evidence="2" key="1">
    <citation type="journal article" date="2014" name="Front. Microbiol.">
        <title>High frequency of phylogenetically diverse reductive dehalogenase-homologous genes in deep subseafloor sedimentary metagenomes.</title>
        <authorList>
            <person name="Kawai M."/>
            <person name="Futagami T."/>
            <person name="Toyoda A."/>
            <person name="Takaki Y."/>
            <person name="Nishi S."/>
            <person name="Hori S."/>
            <person name="Arai W."/>
            <person name="Tsubouchi T."/>
            <person name="Morono Y."/>
            <person name="Uchiyama I."/>
            <person name="Ito T."/>
            <person name="Fujiyama A."/>
            <person name="Inagaki F."/>
            <person name="Takami H."/>
        </authorList>
    </citation>
    <scope>NUCLEOTIDE SEQUENCE</scope>
    <source>
        <strain evidence="2">Expedition CK06-06</strain>
    </source>
</reference>
<dbReference type="EMBL" id="BARU01038282">
    <property type="protein sequence ID" value="GAH82953.1"/>
    <property type="molecule type" value="Genomic_DNA"/>
</dbReference>
<accession>X1KLM8</accession>
<gene>
    <name evidence="2" type="ORF">S03H2_59530</name>
</gene>
<evidence type="ECO:0000313" key="2">
    <source>
        <dbReference type="EMBL" id="GAH82953.1"/>
    </source>
</evidence>
<sequence>HVNSPDELMFDHISAEIFNLDEWVGKSGFINLRPDFEKIKRHEISVEYKLPESIDFEIDNQSSGKFNFVANQPGLFRYQKSVSIRQRVQFQVDTKPEKSIKDLLSYVFSFQNLLILALYRSTYPLSIILRGERHKEELPDIKPYRKNIELYISTSNFKENDKPQFDLEMLFSYRLIREKFPQIIKNWFAKYGLLKPAFNLLFEQFYNGNRFNENTFLNLAQSAETFHARIHNHTKISKREYKAMK</sequence>
<dbReference type="InterPro" id="IPR041223">
    <property type="entry name" value="ApeA_NTD"/>
</dbReference>